<keyword evidence="8" id="KW-1185">Reference proteome</keyword>
<evidence type="ECO:0000313" key="5">
    <source>
        <dbReference type="EMBL" id="CAF1002182.1"/>
    </source>
</evidence>
<dbReference type="Gene3D" id="1.25.40.10">
    <property type="entry name" value="Tetratricopeptide repeat domain"/>
    <property type="match status" value="3"/>
</dbReference>
<dbReference type="Gene3D" id="3.90.176.10">
    <property type="entry name" value="Toxin ADP-ribosyltransferase, Chain A, domain 1"/>
    <property type="match status" value="1"/>
</dbReference>
<dbReference type="Proteomes" id="UP000682733">
    <property type="component" value="Unassembled WGS sequence"/>
</dbReference>
<protein>
    <submittedName>
        <fullName evidence="5">Uncharacterized protein</fullName>
    </submittedName>
</protein>
<dbReference type="Pfam" id="PF13424">
    <property type="entry name" value="TPR_12"/>
    <property type="match status" value="3"/>
</dbReference>
<dbReference type="SUPFAM" id="SSF48452">
    <property type="entry name" value="TPR-like"/>
    <property type="match status" value="1"/>
</dbReference>
<dbReference type="Proteomes" id="UP000681722">
    <property type="component" value="Unassembled WGS sequence"/>
</dbReference>
<sequence>MTNTTISEDFLKHFVWLNIQNHRIESTLLRLNRLFNNLKIFDNIDECSQHVQSSTNQFVAIISSDDCDVVDKMSRMDNIDSIYLLRKIDENKNRNNSKIYGIYYSENTLLRSLANRFNTDHIPVSTFNLNNIPTQTSIRNLNKNSGKFLWYQLLIEIILRLPSQTEHAKKDMIEVCRQYYETDRVQLKYIDEFEKSYNANSVIQWYTTDTFFYRLLNKAFRSQNIDIIYKFRKFISDLHHQITQGKQVNNPPRVVYRGQTLSQTEIELIQNSKDDLISMNSFLSTTIDRNIALIFAGNTQESVLFEIWIDDVLETAPFTTLKDSGEGEILFSFGTVCRILFVEKSLIENVWIIKLKLSCEENNELKRLRDHYKNGLDKTTDLFELGLCLWKMGDNDRALNYYELINKDLPNNHKAKGQLFNVIGIAYNDKNMFDLALKNYELALHFYNQNGYSRVEMFQIYSNIGSVCDDMGKYKEALQNYRYAEHHDHHILDPSQKSLKLKANIAHVYTKLGQYKEAISSHENLIKLLEQQQLPTLHPTRIIVYNNFGYAYSQVGESSQAVEYYEKAIKILEQIHHPDHILLARIYNNLGVVYLDQKLFSKAFQNFQEALKICENQKLDELELAMIYNNIGEYYNTKEEYSDALKYHETVLEIRKRLLSPLNKNHSCIAITLNNIGTIYLANCVFDKAMQYFEQALEIESASLPVDHPSLATTYSNIGRVYELCHSSKALEYYRMACEIAETKLYPNNVYRNIYETNLKRANELDLE</sequence>
<evidence type="ECO:0000256" key="3">
    <source>
        <dbReference type="PROSITE-ProRule" id="PRU00339"/>
    </source>
</evidence>
<dbReference type="OrthoDB" id="9991614at2759"/>
<dbReference type="Pfam" id="PF13181">
    <property type="entry name" value="TPR_8"/>
    <property type="match status" value="2"/>
</dbReference>
<accession>A0A814GYD7</accession>
<proteinExistence type="predicted"/>
<dbReference type="SUPFAM" id="SSF56399">
    <property type="entry name" value="ADP-ribosylation"/>
    <property type="match status" value="1"/>
</dbReference>
<dbReference type="Proteomes" id="UP000677228">
    <property type="component" value="Unassembled WGS sequence"/>
</dbReference>
<feature type="repeat" description="TPR" evidence="3">
    <location>
        <begin position="542"/>
        <end position="575"/>
    </location>
</feature>
<dbReference type="PANTHER" id="PTHR45641">
    <property type="entry name" value="TETRATRICOPEPTIDE REPEAT PROTEIN (AFU_ORTHOLOGUE AFUA_6G03870)"/>
    <property type="match status" value="1"/>
</dbReference>
<dbReference type="EMBL" id="CAJNOK010005035">
    <property type="protein sequence ID" value="CAF0958233.1"/>
    <property type="molecule type" value="Genomic_DNA"/>
</dbReference>
<keyword evidence="1" id="KW-0677">Repeat</keyword>
<keyword evidence="2 3" id="KW-0802">TPR repeat</keyword>
<dbReference type="Proteomes" id="UP000663829">
    <property type="component" value="Unassembled WGS sequence"/>
</dbReference>
<organism evidence="5 8">
    <name type="scientific">Didymodactylos carnosus</name>
    <dbReference type="NCBI Taxonomy" id="1234261"/>
    <lineage>
        <taxon>Eukaryota</taxon>
        <taxon>Metazoa</taxon>
        <taxon>Spiralia</taxon>
        <taxon>Gnathifera</taxon>
        <taxon>Rotifera</taxon>
        <taxon>Eurotatoria</taxon>
        <taxon>Bdelloidea</taxon>
        <taxon>Philodinida</taxon>
        <taxon>Philodinidae</taxon>
        <taxon>Didymodactylos</taxon>
    </lineage>
</organism>
<evidence type="ECO:0000313" key="6">
    <source>
        <dbReference type="EMBL" id="CAF3731197.1"/>
    </source>
</evidence>
<feature type="repeat" description="TPR" evidence="3">
    <location>
        <begin position="670"/>
        <end position="703"/>
    </location>
</feature>
<name>A0A814GYD7_9BILA</name>
<dbReference type="EMBL" id="CAJOBC010003235">
    <property type="protein sequence ID" value="CAF3773551.1"/>
    <property type="molecule type" value="Genomic_DNA"/>
</dbReference>
<feature type="repeat" description="TPR" evidence="3">
    <location>
        <begin position="499"/>
        <end position="532"/>
    </location>
</feature>
<dbReference type="InterPro" id="IPR019734">
    <property type="entry name" value="TPR_rpt"/>
</dbReference>
<dbReference type="EMBL" id="CAJOBA010005040">
    <property type="protein sequence ID" value="CAF3731197.1"/>
    <property type="molecule type" value="Genomic_DNA"/>
</dbReference>
<feature type="repeat" description="TPR" evidence="3">
    <location>
        <begin position="625"/>
        <end position="658"/>
    </location>
</feature>
<gene>
    <name evidence="5" type="ORF">GPM918_LOCUS13818</name>
    <name evidence="4" type="ORF">OVA965_LOCUS12497</name>
    <name evidence="7" type="ORF">SRO942_LOCUS13815</name>
    <name evidence="6" type="ORF">TMI583_LOCUS12501</name>
</gene>
<feature type="repeat" description="TPR" evidence="3">
    <location>
        <begin position="584"/>
        <end position="617"/>
    </location>
</feature>
<evidence type="ECO:0000313" key="4">
    <source>
        <dbReference type="EMBL" id="CAF0958233.1"/>
    </source>
</evidence>
<dbReference type="AlphaFoldDB" id="A0A814GYD7"/>
<reference evidence="5" key="1">
    <citation type="submission" date="2021-02" db="EMBL/GenBank/DDBJ databases">
        <authorList>
            <person name="Nowell W R."/>
        </authorList>
    </citation>
    <scope>NUCLEOTIDE SEQUENCE</scope>
</reference>
<dbReference type="PROSITE" id="PS50293">
    <property type="entry name" value="TPR_REGION"/>
    <property type="match status" value="1"/>
</dbReference>
<dbReference type="PROSITE" id="PS51996">
    <property type="entry name" value="TR_MART"/>
    <property type="match status" value="1"/>
</dbReference>
<comment type="caution">
    <text evidence="5">The sequence shown here is derived from an EMBL/GenBank/DDBJ whole genome shotgun (WGS) entry which is preliminary data.</text>
</comment>
<evidence type="ECO:0000313" key="8">
    <source>
        <dbReference type="Proteomes" id="UP000663829"/>
    </source>
</evidence>
<dbReference type="PROSITE" id="PS50005">
    <property type="entry name" value="TPR"/>
    <property type="match status" value="5"/>
</dbReference>
<dbReference type="SMART" id="SM00028">
    <property type="entry name" value="TPR"/>
    <property type="match status" value="9"/>
</dbReference>
<evidence type="ECO:0000256" key="1">
    <source>
        <dbReference type="ARBA" id="ARBA00022737"/>
    </source>
</evidence>
<dbReference type="EMBL" id="CAJNOQ010003236">
    <property type="protein sequence ID" value="CAF1002182.1"/>
    <property type="molecule type" value="Genomic_DNA"/>
</dbReference>
<dbReference type="InterPro" id="IPR011990">
    <property type="entry name" value="TPR-like_helical_dom_sf"/>
</dbReference>
<evidence type="ECO:0000313" key="7">
    <source>
        <dbReference type="EMBL" id="CAF3773551.1"/>
    </source>
</evidence>
<dbReference type="PANTHER" id="PTHR45641:SF19">
    <property type="entry name" value="NEPHROCYSTIN-3"/>
    <property type="match status" value="1"/>
</dbReference>
<evidence type="ECO:0000256" key="2">
    <source>
        <dbReference type="ARBA" id="ARBA00022803"/>
    </source>
</evidence>